<name>A0A663ACH1_HALS9</name>
<gene>
    <name evidence="1" type="ORF">APQ99_01505</name>
</gene>
<dbReference type="EMBL" id="VRYN01000002">
    <property type="protein sequence ID" value="TYO76863.1"/>
    <property type="molecule type" value="Genomic_DNA"/>
</dbReference>
<proteinExistence type="predicted"/>
<dbReference type="Proteomes" id="UP000323075">
    <property type="component" value="Unassembled WGS sequence"/>
</dbReference>
<dbReference type="AlphaFoldDB" id="A0A663ACH1"/>
<protein>
    <submittedName>
        <fullName evidence="1">Uncharacterized protein</fullName>
    </submittedName>
</protein>
<sequence length="180" mass="18223">MKSKNIPVRDPNQSAVTLVVADDTPSALCDVLDGPTATATTAALTDAIAAHDPAVVVVDAPAVADPQAVVTAIRDAAPPAAVVVGVGTPAGDIECPPPREAAPESIREAVAQARTTAAYHQSVTALYEQCRTHTFGAPDDAIEDARSDADARLASLPTDAWTVAAALRSSPPADDGDAPD</sequence>
<evidence type="ECO:0000313" key="2">
    <source>
        <dbReference type="Proteomes" id="UP000323075"/>
    </source>
</evidence>
<accession>A0A663ACH1</accession>
<organism evidence="1 2">
    <name type="scientific">Halobacterium salinarum (strain ATCC 33171 / DSM 3754 / JCM 8978 / NBRC 102687 / NCIMB 764 / 91-R6)</name>
    <dbReference type="NCBI Taxonomy" id="2597657"/>
    <lineage>
        <taxon>Archaea</taxon>
        <taxon>Methanobacteriati</taxon>
        <taxon>Methanobacteriota</taxon>
        <taxon>Stenosarchaea group</taxon>
        <taxon>Halobacteria</taxon>
        <taxon>Halobacteriales</taxon>
        <taxon>Halobacteriaceae</taxon>
        <taxon>Halobacterium</taxon>
    </lineage>
</organism>
<reference evidence="1 2" key="1">
    <citation type="submission" date="2019-07" db="EMBL/GenBank/DDBJ databases">
        <title>Genomic Encyclopedia of Archaeal and Bacterial Type Strains, Phase II (KMG-II): from individual species to whole genera.</title>
        <authorList>
            <person name="Goeker M."/>
        </authorList>
    </citation>
    <scope>NUCLEOTIDE SEQUENCE [LARGE SCALE GENOMIC DNA]</scope>
    <source>
        <strain evidence="1 2">DSM 3754</strain>
    </source>
</reference>
<comment type="caution">
    <text evidence="1">The sequence shown here is derived from an EMBL/GenBank/DDBJ whole genome shotgun (WGS) entry which is preliminary data.</text>
</comment>
<evidence type="ECO:0000313" key="1">
    <source>
        <dbReference type="EMBL" id="TYO76863.1"/>
    </source>
</evidence>